<comment type="subcellular location">
    <subcellularLocation>
        <location evidence="1">Cytoplasm</location>
        <location evidence="1">Cytoskeleton</location>
    </subcellularLocation>
</comment>
<keyword evidence="9" id="KW-1185">Reference proteome</keyword>
<protein>
    <recommendedName>
        <fullName evidence="7">Gamma tubulin complex component C-terminal domain-containing protein</fullName>
    </recommendedName>
</protein>
<feature type="region of interest" description="Disordered" evidence="6">
    <location>
        <begin position="363"/>
        <end position="396"/>
    </location>
</feature>
<reference evidence="8 9" key="1">
    <citation type="journal article" date="2022" name="bioRxiv">
        <title>Genomics of Preaxostyla Flagellates Illuminates Evolutionary Transitions and the Path Towards Mitochondrial Loss.</title>
        <authorList>
            <person name="Novak L.V.F."/>
            <person name="Treitli S.C."/>
            <person name="Pyrih J."/>
            <person name="Halakuc P."/>
            <person name="Pipaliya S.V."/>
            <person name="Vacek V."/>
            <person name="Brzon O."/>
            <person name="Soukal P."/>
            <person name="Eme L."/>
            <person name="Dacks J.B."/>
            <person name="Karnkowska A."/>
            <person name="Elias M."/>
            <person name="Hampl V."/>
        </authorList>
    </citation>
    <scope>NUCLEOTIDE SEQUENCE [LARGE SCALE GENOMIC DNA]</scope>
    <source>
        <strain evidence="8">NAU3</strain>
        <tissue evidence="8">Gut</tissue>
    </source>
</reference>
<dbReference type="Gene3D" id="1.20.120.1900">
    <property type="entry name" value="Gamma-tubulin complex, C-terminal domain"/>
    <property type="match status" value="1"/>
</dbReference>
<evidence type="ECO:0000313" key="8">
    <source>
        <dbReference type="EMBL" id="KAK2952780.1"/>
    </source>
</evidence>
<organism evidence="8 9">
    <name type="scientific">Blattamonas nauphoetae</name>
    <dbReference type="NCBI Taxonomy" id="2049346"/>
    <lineage>
        <taxon>Eukaryota</taxon>
        <taxon>Metamonada</taxon>
        <taxon>Preaxostyla</taxon>
        <taxon>Oxymonadida</taxon>
        <taxon>Blattamonas</taxon>
    </lineage>
</organism>
<gene>
    <name evidence="8" type="ORF">BLNAU_12248</name>
</gene>
<name>A0ABQ9XRD0_9EUKA</name>
<sequence>MHAFSMSLRDLLTYYHQRIADFEMKLTFAQTNLFQEFLICVIMPMSQLLTPYLPLVKYCQSVLHETIAFPSSQQSLPAVVASHILSSLYSIMQRFSMLSSFQSESLEDWVGKGKLNPGYSSVDSIVPHLSEQALEIVQNTLKDDLLEDFEEDTDSSLADKVQNDPVDEKKRVRGGEYQSMADRKKSFRMEKRIYPEDQAQSPEIDLNSSPNELPFVLPPRAKQPFILHKNVSGELFLTLSLSVHPSDPCEPVCPPFLFCMMNEAVSAGYSSLLLSSSTPSHPCLHQSPTLFKSFISSLNQTARLNANLTKLPRQPPVFKSASYLLQLSHSSLPVPAPHSIPVAAPPSIRPGLPFDPFSISYIIPDNRPTAQQNPVTPPPSSPRTKDTPHTPSQSTSLKMALRSHPLVIGKPKQQSTAISPQNLTSTSIQSYLANALFPSHTTPNPLTITPHITNYLSPPRITRAVENALFPQNSRFPLGGQLSNPISPPFSRSTALVRASIPKPLSIPEASFPVIPFAAFHSTLPLPTTARDTTPPSDSSVEPSMFDKLFSFFQNEPKRLEEKMERLTQQRRIENGLDEIQSFFQKEARRPQIEDATPTQVKPNIDPLEIATNPLEIKSNTTHQHGTIQPTNLLQATIIAAEDSVQTHTPPPIANIDHLIQNRKDGETTLTPHVVNLSISRPQHSKQSRRESIPTPTQPVLSEIDKSISKAFSLLPVFQRTGEQTDTNPVSQLTQLDLRFDTTVQNGIQANSSIESFFSTVPRRFRHSDHSIPDALEDVPKQLLMSPLVPPFSEPTHRTPSSSFLSTFLQPYQTTLSSVFTPSPHISLKTQIPVEAYPFLVPIMDYGADTAAELEEERAMSNLDVDFSQLTISLPSFITVSLSRPFYSLALQSNRALINTLFQNDLVSVLNTLRTVFFFQNGDAMHTFIFDLFSTVVNSSTRDLPPLFDLNRQLRFTLDACGVNSDGLALAFHDEGSEEGRDPSPLIRLVETLSLTFRTPSDLKVVVNTVSLKQYDMVFSRFLLLKCGLWATLHSVLPKHFGHIVLRPPPNPLSTKPISPVPLLSTPAPHKLATLRFNILGTVTSIHTTFLSLTVEKPWSQFKTMLDEANPDLHPDSISTLASIVIAHQTYLKNILDRSGLGKQATVVTGAIKNLINLAVQFFLLADRLTDQCQQWISDTHSQLVDDNGRVQVTQDRKNIDSLFEIPSFLSEHGVYYRQLFELEDSFTKNKDLLKTIFSPNSPNPALRQWALFLHFNS</sequence>
<dbReference type="Pfam" id="PF04130">
    <property type="entry name" value="GCP_C_terminal"/>
    <property type="match status" value="1"/>
</dbReference>
<proteinExistence type="inferred from homology"/>
<dbReference type="EMBL" id="JARBJD010000099">
    <property type="protein sequence ID" value="KAK2952780.1"/>
    <property type="molecule type" value="Genomic_DNA"/>
</dbReference>
<evidence type="ECO:0000313" key="9">
    <source>
        <dbReference type="Proteomes" id="UP001281761"/>
    </source>
</evidence>
<keyword evidence="3" id="KW-0963">Cytoplasm</keyword>
<evidence type="ECO:0000256" key="6">
    <source>
        <dbReference type="SAM" id="MobiDB-lite"/>
    </source>
</evidence>
<accession>A0ABQ9XRD0</accession>
<dbReference type="Proteomes" id="UP001281761">
    <property type="component" value="Unassembled WGS sequence"/>
</dbReference>
<evidence type="ECO:0000256" key="4">
    <source>
        <dbReference type="ARBA" id="ARBA00022701"/>
    </source>
</evidence>
<keyword evidence="4" id="KW-0493">Microtubule</keyword>
<feature type="region of interest" description="Disordered" evidence="6">
    <location>
        <begin position="152"/>
        <end position="177"/>
    </location>
</feature>
<comment type="caution">
    <text evidence="8">The sequence shown here is derived from an EMBL/GenBank/DDBJ whole genome shotgun (WGS) entry which is preliminary data.</text>
</comment>
<feature type="domain" description="Gamma tubulin complex component C-terminal" evidence="7">
    <location>
        <begin position="906"/>
        <end position="1230"/>
    </location>
</feature>
<evidence type="ECO:0000256" key="5">
    <source>
        <dbReference type="ARBA" id="ARBA00023212"/>
    </source>
</evidence>
<dbReference type="InterPro" id="IPR040457">
    <property type="entry name" value="GCP_C"/>
</dbReference>
<evidence type="ECO:0000256" key="1">
    <source>
        <dbReference type="ARBA" id="ARBA00004245"/>
    </source>
</evidence>
<evidence type="ECO:0000256" key="3">
    <source>
        <dbReference type="ARBA" id="ARBA00022490"/>
    </source>
</evidence>
<keyword evidence="5" id="KW-0206">Cytoskeleton</keyword>
<evidence type="ECO:0000256" key="2">
    <source>
        <dbReference type="ARBA" id="ARBA00010337"/>
    </source>
</evidence>
<dbReference type="InterPro" id="IPR042241">
    <property type="entry name" value="GCP_C_sf"/>
</dbReference>
<comment type="similarity">
    <text evidence="2">Belongs to the TUBGCP family.</text>
</comment>
<evidence type="ECO:0000259" key="7">
    <source>
        <dbReference type="Pfam" id="PF04130"/>
    </source>
</evidence>